<gene>
    <name evidence="15" type="ORF">ACFQS3_15975</name>
</gene>
<dbReference type="Pfam" id="PF00672">
    <property type="entry name" value="HAMP"/>
    <property type="match status" value="1"/>
</dbReference>
<dbReference type="Pfam" id="PF00512">
    <property type="entry name" value="HisKA"/>
    <property type="match status" value="1"/>
</dbReference>
<dbReference type="Gene3D" id="3.30.565.10">
    <property type="entry name" value="Histidine kinase-like ATPase, C-terminal domain"/>
    <property type="match status" value="1"/>
</dbReference>
<evidence type="ECO:0000259" key="14">
    <source>
        <dbReference type="PROSITE" id="PS50885"/>
    </source>
</evidence>
<keyword evidence="4" id="KW-0597">Phosphoprotein</keyword>
<dbReference type="InterPro" id="IPR003660">
    <property type="entry name" value="HAMP_dom"/>
</dbReference>
<dbReference type="SUPFAM" id="SSF55874">
    <property type="entry name" value="ATPase domain of HSP90 chaperone/DNA topoisomerase II/histidine kinase"/>
    <property type="match status" value="1"/>
</dbReference>
<dbReference type="InterPro" id="IPR005467">
    <property type="entry name" value="His_kinase_dom"/>
</dbReference>
<feature type="domain" description="Histidine kinase" evidence="13">
    <location>
        <begin position="329"/>
        <end position="535"/>
    </location>
</feature>
<dbReference type="CDD" id="cd00082">
    <property type="entry name" value="HisKA"/>
    <property type="match status" value="1"/>
</dbReference>
<dbReference type="PANTHER" id="PTHR45436:SF5">
    <property type="entry name" value="SENSOR HISTIDINE KINASE TRCS"/>
    <property type="match status" value="1"/>
</dbReference>
<protein>
    <recommendedName>
        <fullName evidence="3">histidine kinase</fullName>
        <ecNumber evidence="3">2.7.13.3</ecNumber>
    </recommendedName>
</protein>
<comment type="subcellular location">
    <subcellularLocation>
        <location evidence="2">Cell membrane</location>
    </subcellularLocation>
</comment>
<sequence length="548" mass="58749">MVDRATRKALKESRRHSRGKRLLWQPESVRARTTVGATVVVAIALVVAGFLVVTLLRDNLYGRAELTAEVSARSIAGQLASGTAPAAVELPDDDEAAQILAADGTVVASSEDLAGLGPVGDFAPAPDPVEETSAESTGDETPARDDDSTDDDSDDDDDDDRTEDDDHGGSDDDDETTAEDTPAEDVEDSRGAVGSSVEYATVTLPGEDASYRFAAMNATAPDGTAYTVYSGSSLETQEEAVDSVTAIMWWTLPALVAVVALVTWLVTRRALRPVGAIQKELMSITGGDLSRRVPVPASRDEIHSLAVTTNTTLTALDHAVSQQRRFVADASHELRSPLAILRSQIEIAREHPELLDLDATLADVIRLQDLSADLLLLARLDAGERPPHVAVPFTELVREEVARRAAADRVPVRLNVEEDLAVFGVRGHLARAVGNLLNNAQRHAASAVTVTLAAEDDEWLRLDVGDDGNGVPESQRRRIFDRFVRLDESRSRDDGGAGLGLAIVQDVVLAHRGMVRVLESPEGGALFRVALRRADRRSPREDAEAEGA</sequence>
<evidence type="ECO:0000256" key="10">
    <source>
        <dbReference type="ARBA" id="ARBA00023136"/>
    </source>
</evidence>
<dbReference type="InterPro" id="IPR036890">
    <property type="entry name" value="HATPase_C_sf"/>
</dbReference>
<evidence type="ECO:0000256" key="4">
    <source>
        <dbReference type="ARBA" id="ARBA00022553"/>
    </source>
</evidence>
<dbReference type="Proteomes" id="UP001596470">
    <property type="component" value="Unassembled WGS sequence"/>
</dbReference>
<dbReference type="CDD" id="cd06225">
    <property type="entry name" value="HAMP"/>
    <property type="match status" value="1"/>
</dbReference>
<evidence type="ECO:0000256" key="6">
    <source>
        <dbReference type="ARBA" id="ARBA00022692"/>
    </source>
</evidence>
<organism evidence="15 16">
    <name type="scientific">Glycomyces mayteni</name>
    <dbReference type="NCBI Taxonomy" id="543887"/>
    <lineage>
        <taxon>Bacteria</taxon>
        <taxon>Bacillati</taxon>
        <taxon>Actinomycetota</taxon>
        <taxon>Actinomycetes</taxon>
        <taxon>Glycomycetales</taxon>
        <taxon>Glycomycetaceae</taxon>
        <taxon>Glycomyces</taxon>
    </lineage>
</organism>
<keyword evidence="7 15" id="KW-0418">Kinase</keyword>
<dbReference type="InterPro" id="IPR003661">
    <property type="entry name" value="HisK_dim/P_dom"/>
</dbReference>
<dbReference type="InterPro" id="IPR003594">
    <property type="entry name" value="HATPase_dom"/>
</dbReference>
<keyword evidence="5" id="KW-0808">Transferase</keyword>
<evidence type="ECO:0000256" key="3">
    <source>
        <dbReference type="ARBA" id="ARBA00012438"/>
    </source>
</evidence>
<evidence type="ECO:0000256" key="12">
    <source>
        <dbReference type="SAM" id="Phobius"/>
    </source>
</evidence>
<dbReference type="SMART" id="SM00388">
    <property type="entry name" value="HisKA"/>
    <property type="match status" value="1"/>
</dbReference>
<comment type="caution">
    <text evidence="15">The sequence shown here is derived from an EMBL/GenBank/DDBJ whole genome shotgun (WGS) entry which is preliminary data.</text>
</comment>
<comment type="catalytic activity">
    <reaction evidence="1">
        <text>ATP + protein L-histidine = ADP + protein N-phospho-L-histidine.</text>
        <dbReference type="EC" id="2.7.13.3"/>
    </reaction>
</comment>
<keyword evidence="8 12" id="KW-1133">Transmembrane helix</keyword>
<dbReference type="InterPro" id="IPR050428">
    <property type="entry name" value="TCS_sensor_his_kinase"/>
</dbReference>
<dbReference type="SMART" id="SM00387">
    <property type="entry name" value="HATPase_c"/>
    <property type="match status" value="1"/>
</dbReference>
<reference evidence="16" key="1">
    <citation type="journal article" date="2019" name="Int. J. Syst. Evol. Microbiol.">
        <title>The Global Catalogue of Microorganisms (GCM) 10K type strain sequencing project: providing services to taxonomists for standard genome sequencing and annotation.</title>
        <authorList>
            <consortium name="The Broad Institute Genomics Platform"/>
            <consortium name="The Broad Institute Genome Sequencing Center for Infectious Disease"/>
            <person name="Wu L."/>
            <person name="Ma J."/>
        </authorList>
    </citation>
    <scope>NUCLEOTIDE SEQUENCE [LARGE SCALE GENOMIC DNA]</scope>
    <source>
        <strain evidence="16">KACC 12634</strain>
    </source>
</reference>
<keyword evidence="6 12" id="KW-0812">Transmembrane</keyword>
<evidence type="ECO:0000256" key="9">
    <source>
        <dbReference type="ARBA" id="ARBA00023012"/>
    </source>
</evidence>
<evidence type="ECO:0000313" key="16">
    <source>
        <dbReference type="Proteomes" id="UP001596470"/>
    </source>
</evidence>
<evidence type="ECO:0000256" key="8">
    <source>
        <dbReference type="ARBA" id="ARBA00022989"/>
    </source>
</evidence>
<feature type="region of interest" description="Disordered" evidence="11">
    <location>
        <begin position="112"/>
        <end position="194"/>
    </location>
</feature>
<dbReference type="PROSITE" id="PS50885">
    <property type="entry name" value="HAMP"/>
    <property type="match status" value="1"/>
</dbReference>
<dbReference type="SUPFAM" id="SSF47384">
    <property type="entry name" value="Homodimeric domain of signal transducing histidine kinase"/>
    <property type="match status" value="1"/>
</dbReference>
<accession>A0ABW2DAW3</accession>
<dbReference type="EC" id="2.7.13.3" evidence="3"/>
<dbReference type="InterPro" id="IPR036097">
    <property type="entry name" value="HisK_dim/P_sf"/>
</dbReference>
<dbReference type="RefSeq" id="WP_387983880.1">
    <property type="nucleotide sequence ID" value="NZ_JBHSVE010000004.1"/>
</dbReference>
<evidence type="ECO:0000256" key="7">
    <source>
        <dbReference type="ARBA" id="ARBA00022777"/>
    </source>
</evidence>
<dbReference type="SUPFAM" id="SSF158472">
    <property type="entry name" value="HAMP domain-like"/>
    <property type="match status" value="1"/>
</dbReference>
<evidence type="ECO:0000256" key="5">
    <source>
        <dbReference type="ARBA" id="ARBA00022679"/>
    </source>
</evidence>
<keyword evidence="9" id="KW-0902">Two-component regulatory system</keyword>
<dbReference type="Pfam" id="PF02518">
    <property type="entry name" value="HATPase_c"/>
    <property type="match status" value="1"/>
</dbReference>
<dbReference type="SMART" id="SM00304">
    <property type="entry name" value="HAMP"/>
    <property type="match status" value="1"/>
</dbReference>
<dbReference type="InterPro" id="IPR004358">
    <property type="entry name" value="Sig_transdc_His_kin-like_C"/>
</dbReference>
<dbReference type="EMBL" id="JBHSYS010000003">
    <property type="protein sequence ID" value="MFC6958698.1"/>
    <property type="molecule type" value="Genomic_DNA"/>
</dbReference>
<evidence type="ECO:0000256" key="2">
    <source>
        <dbReference type="ARBA" id="ARBA00004236"/>
    </source>
</evidence>
<feature type="compositionally biased region" description="Acidic residues" evidence="11">
    <location>
        <begin position="147"/>
        <end position="187"/>
    </location>
</feature>
<feature type="domain" description="HAMP" evidence="14">
    <location>
        <begin position="268"/>
        <end position="321"/>
    </location>
</feature>
<evidence type="ECO:0000256" key="11">
    <source>
        <dbReference type="SAM" id="MobiDB-lite"/>
    </source>
</evidence>
<dbReference type="PROSITE" id="PS50109">
    <property type="entry name" value="HIS_KIN"/>
    <property type="match status" value="1"/>
</dbReference>
<dbReference type="Gene3D" id="1.10.287.130">
    <property type="match status" value="1"/>
</dbReference>
<evidence type="ECO:0000313" key="15">
    <source>
        <dbReference type="EMBL" id="MFC6958698.1"/>
    </source>
</evidence>
<dbReference type="Gene3D" id="6.10.340.10">
    <property type="match status" value="1"/>
</dbReference>
<evidence type="ECO:0000259" key="13">
    <source>
        <dbReference type="PROSITE" id="PS50109"/>
    </source>
</evidence>
<dbReference type="PANTHER" id="PTHR45436">
    <property type="entry name" value="SENSOR HISTIDINE KINASE YKOH"/>
    <property type="match status" value="1"/>
</dbReference>
<dbReference type="PRINTS" id="PR00344">
    <property type="entry name" value="BCTRLSENSOR"/>
</dbReference>
<name>A0ABW2DAW3_9ACTN</name>
<dbReference type="GO" id="GO:0016301">
    <property type="term" value="F:kinase activity"/>
    <property type="evidence" value="ECO:0007669"/>
    <property type="project" value="UniProtKB-KW"/>
</dbReference>
<keyword evidence="16" id="KW-1185">Reference proteome</keyword>
<feature type="transmembrane region" description="Helical" evidence="12">
    <location>
        <begin position="35"/>
        <end position="56"/>
    </location>
</feature>
<proteinExistence type="predicted"/>
<keyword evidence="10 12" id="KW-0472">Membrane</keyword>
<evidence type="ECO:0000256" key="1">
    <source>
        <dbReference type="ARBA" id="ARBA00000085"/>
    </source>
</evidence>